<dbReference type="PROSITE" id="PS50259">
    <property type="entry name" value="G_PROTEIN_RECEP_F3_4"/>
    <property type="match status" value="1"/>
</dbReference>
<evidence type="ECO:0000256" key="10">
    <source>
        <dbReference type="SAM" id="MobiDB-lite"/>
    </source>
</evidence>
<evidence type="ECO:0000313" key="13">
    <source>
        <dbReference type="EMBL" id="CAG2186359.1"/>
    </source>
</evidence>
<feature type="domain" description="G-protein coupled receptors family 3 profile" evidence="12">
    <location>
        <begin position="517"/>
        <end position="618"/>
    </location>
</feature>
<keyword evidence="9" id="KW-0175">Coiled coil</keyword>
<accession>A0A8S3PXN4</accession>
<evidence type="ECO:0000256" key="3">
    <source>
        <dbReference type="ARBA" id="ARBA00022989"/>
    </source>
</evidence>
<feature type="transmembrane region" description="Helical" evidence="11">
    <location>
        <begin position="588"/>
        <end position="610"/>
    </location>
</feature>
<gene>
    <name evidence="13" type="ORF">MEDL_1908</name>
</gene>
<dbReference type="PANTHER" id="PTHR10519:SF46">
    <property type="entry name" value="METABOTROPIC GABA-B RECEPTOR SUBTYPE 3, ISOFORM A"/>
    <property type="match status" value="1"/>
</dbReference>
<keyword evidence="5 11" id="KW-0472">Membrane</keyword>
<dbReference type="InterPro" id="IPR017978">
    <property type="entry name" value="GPCR_3_C"/>
</dbReference>
<feature type="transmembrane region" description="Helical" evidence="11">
    <location>
        <begin position="525"/>
        <end position="545"/>
    </location>
</feature>
<evidence type="ECO:0000256" key="6">
    <source>
        <dbReference type="ARBA" id="ARBA00023170"/>
    </source>
</evidence>
<sequence>MVTTNDKPVVVFKMVTTNDKPVVVFKMVTTNDKPVVVFKMVTTNDKPVVVFKMVTTNDKPVVVFKMVTTNDKPVVVFKMVTTNDKPVVVFKMVHVTTNDKPVVVFKMCDPGVATDALLDLIYRKPQILMVMGGACSEVTETLAELSPYWNLILAIDGLAKILEENKITIKRSVSFNTKETEISSKILELQRADIRVIIGGFSEVAARKVFCQAYKHGMFGSRFVWILIKETVERWWEASNDTECTVAELQLATEGYFIVTSLNTFNNNQMSVSNITADKFLTDYKSINGTVPLSPYATSAYDTVWTMALTIKETLRHWKENSSSHNISQFDYDDGEYIMADLRRVMQNLSFDGLSGPISFQGPDRRGISVVSQNQGGRMKTVAMYDPENRILNFNCSLCDNILWKGNRFPRDKVLFIIRQRGINDHAFYAIVCVSLTGIISSVCFLRFNYHYRKLRYIKLSSPKLNNLAVFGCILVYSGILLLGLDDNRLQQKNYPVFCTPSPEDPDILYIYQSSSCQSVHMDKWLGSFYAFKGFLLIFGVYMAWETRNVKIPALNDSQYIGMNVYNVVTMTITVVVMSNILSKSPTLSYIIESTILLVSTTVTLCLLFVPKIYCIVMAKGAPVIASSGILVEDKTRRFIVNDKREIYYRAEVQNRVYKREIVELEQEITRLERLLEQPLEPYPKMTSDLMKVLPETRIDSLSPTQDITRRIRRRSIIVNGEEVSLDGFGSDSSDSSSSDSDTIASGTLVQPFANRRNPLRMSIKNAAASTARRLSLWRKAITEKHNREKPNANNLQQRNQLTLDIKNPKRTNIENDIRISDNLQVPSIVSYSHLDDMNPRQKWRIMLTPESESEDVIEITSISPDMSMETCIADDTESRIVRTNLLKGR</sequence>
<dbReference type="CDD" id="cd06366">
    <property type="entry name" value="PBP1_GABAb_receptor"/>
    <property type="match status" value="1"/>
</dbReference>
<keyword evidence="14" id="KW-1185">Reference proteome</keyword>
<keyword evidence="3 11" id="KW-1133">Transmembrane helix</keyword>
<dbReference type="OrthoDB" id="411630at2759"/>
<evidence type="ECO:0000256" key="2">
    <source>
        <dbReference type="ARBA" id="ARBA00022692"/>
    </source>
</evidence>
<feature type="compositionally biased region" description="Low complexity" evidence="10">
    <location>
        <begin position="731"/>
        <end position="742"/>
    </location>
</feature>
<comment type="subcellular location">
    <subcellularLocation>
        <location evidence="1">Membrane</location>
        <topology evidence="1">Multi-pass membrane protein</topology>
    </subcellularLocation>
</comment>
<dbReference type="GO" id="GO:0004965">
    <property type="term" value="F:G protein-coupled GABA receptor activity"/>
    <property type="evidence" value="ECO:0007669"/>
    <property type="project" value="InterPro"/>
</dbReference>
<evidence type="ECO:0000256" key="11">
    <source>
        <dbReference type="SAM" id="Phobius"/>
    </source>
</evidence>
<protein>
    <submittedName>
        <fullName evidence="13">GABBR</fullName>
    </submittedName>
</protein>
<dbReference type="PANTHER" id="PTHR10519">
    <property type="entry name" value="GABA-B RECEPTOR"/>
    <property type="match status" value="1"/>
</dbReference>
<evidence type="ECO:0000256" key="7">
    <source>
        <dbReference type="ARBA" id="ARBA00023180"/>
    </source>
</evidence>
<comment type="caution">
    <text evidence="13">The sequence shown here is derived from an EMBL/GenBank/DDBJ whole genome shotgun (WGS) entry which is preliminary data.</text>
</comment>
<feature type="transmembrane region" description="Helical" evidence="11">
    <location>
        <begin position="427"/>
        <end position="448"/>
    </location>
</feature>
<dbReference type="GO" id="GO:0038039">
    <property type="term" value="C:G protein-coupled receptor heterodimeric complex"/>
    <property type="evidence" value="ECO:0007669"/>
    <property type="project" value="TreeGrafter"/>
</dbReference>
<keyword evidence="8" id="KW-0807">Transducer</keyword>
<dbReference type="Pfam" id="PF00003">
    <property type="entry name" value="7tm_3"/>
    <property type="match status" value="2"/>
</dbReference>
<dbReference type="AlphaFoldDB" id="A0A8S3PXN4"/>
<keyword evidence="7" id="KW-0325">Glycoprotein</keyword>
<keyword evidence="6" id="KW-0675">Receptor</keyword>
<evidence type="ECO:0000256" key="9">
    <source>
        <dbReference type="SAM" id="Coils"/>
    </source>
</evidence>
<feature type="region of interest" description="Disordered" evidence="10">
    <location>
        <begin position="727"/>
        <end position="750"/>
    </location>
</feature>
<proteinExistence type="predicted"/>
<dbReference type="InterPro" id="IPR002455">
    <property type="entry name" value="GPCR3_GABA-B"/>
</dbReference>
<dbReference type="Proteomes" id="UP000683360">
    <property type="component" value="Unassembled WGS sequence"/>
</dbReference>
<feature type="transmembrane region" description="Helical" evidence="11">
    <location>
        <begin position="565"/>
        <end position="582"/>
    </location>
</feature>
<evidence type="ECO:0000313" key="14">
    <source>
        <dbReference type="Proteomes" id="UP000683360"/>
    </source>
</evidence>
<evidence type="ECO:0000256" key="1">
    <source>
        <dbReference type="ARBA" id="ARBA00004141"/>
    </source>
</evidence>
<name>A0A8S3PXN4_MYTED</name>
<dbReference type="InterPro" id="IPR028082">
    <property type="entry name" value="Peripla_BP_I"/>
</dbReference>
<dbReference type="SUPFAM" id="SSF53822">
    <property type="entry name" value="Periplasmic binding protein-like I"/>
    <property type="match status" value="1"/>
</dbReference>
<organism evidence="13 14">
    <name type="scientific">Mytilus edulis</name>
    <name type="common">Blue mussel</name>
    <dbReference type="NCBI Taxonomy" id="6550"/>
    <lineage>
        <taxon>Eukaryota</taxon>
        <taxon>Metazoa</taxon>
        <taxon>Spiralia</taxon>
        <taxon>Lophotrochozoa</taxon>
        <taxon>Mollusca</taxon>
        <taxon>Bivalvia</taxon>
        <taxon>Autobranchia</taxon>
        <taxon>Pteriomorphia</taxon>
        <taxon>Mytilida</taxon>
        <taxon>Mytiloidea</taxon>
        <taxon>Mytilidae</taxon>
        <taxon>Mytilinae</taxon>
        <taxon>Mytilus</taxon>
    </lineage>
</organism>
<dbReference type="Gene3D" id="3.40.50.2300">
    <property type="match status" value="1"/>
</dbReference>
<dbReference type="GO" id="GO:0007214">
    <property type="term" value="P:gamma-aminobutyric acid signaling pathway"/>
    <property type="evidence" value="ECO:0007669"/>
    <property type="project" value="TreeGrafter"/>
</dbReference>
<evidence type="ECO:0000256" key="4">
    <source>
        <dbReference type="ARBA" id="ARBA00023040"/>
    </source>
</evidence>
<keyword evidence="2 11" id="KW-0812">Transmembrane</keyword>
<dbReference type="CDD" id="cd15047">
    <property type="entry name" value="7tmC_GABA-B-like"/>
    <property type="match status" value="1"/>
</dbReference>
<dbReference type="Pfam" id="PF01094">
    <property type="entry name" value="ANF_receptor"/>
    <property type="match status" value="1"/>
</dbReference>
<evidence type="ECO:0000256" key="5">
    <source>
        <dbReference type="ARBA" id="ARBA00023136"/>
    </source>
</evidence>
<keyword evidence="4" id="KW-0297">G-protein coupled receptor</keyword>
<dbReference type="EMBL" id="CAJPWZ010000129">
    <property type="protein sequence ID" value="CAG2186359.1"/>
    <property type="molecule type" value="Genomic_DNA"/>
</dbReference>
<feature type="transmembrane region" description="Helical" evidence="11">
    <location>
        <begin position="468"/>
        <end position="485"/>
    </location>
</feature>
<reference evidence="13" key="1">
    <citation type="submission" date="2021-03" db="EMBL/GenBank/DDBJ databases">
        <authorList>
            <person name="Bekaert M."/>
        </authorList>
    </citation>
    <scope>NUCLEOTIDE SEQUENCE</scope>
</reference>
<evidence type="ECO:0000256" key="8">
    <source>
        <dbReference type="ARBA" id="ARBA00023224"/>
    </source>
</evidence>
<evidence type="ECO:0000259" key="12">
    <source>
        <dbReference type="PROSITE" id="PS50259"/>
    </source>
</evidence>
<dbReference type="InterPro" id="IPR001828">
    <property type="entry name" value="ANF_lig-bd_rcpt"/>
</dbReference>
<feature type="coiled-coil region" evidence="9">
    <location>
        <begin position="648"/>
        <end position="678"/>
    </location>
</feature>